<evidence type="ECO:0000313" key="1">
    <source>
        <dbReference type="EMBL" id="KAG2615842.1"/>
    </source>
</evidence>
<organism evidence="1 2">
    <name type="scientific">Panicum virgatum</name>
    <name type="common">Blackwell switchgrass</name>
    <dbReference type="NCBI Taxonomy" id="38727"/>
    <lineage>
        <taxon>Eukaryota</taxon>
        <taxon>Viridiplantae</taxon>
        <taxon>Streptophyta</taxon>
        <taxon>Embryophyta</taxon>
        <taxon>Tracheophyta</taxon>
        <taxon>Spermatophyta</taxon>
        <taxon>Magnoliopsida</taxon>
        <taxon>Liliopsida</taxon>
        <taxon>Poales</taxon>
        <taxon>Poaceae</taxon>
        <taxon>PACMAD clade</taxon>
        <taxon>Panicoideae</taxon>
        <taxon>Panicodae</taxon>
        <taxon>Paniceae</taxon>
        <taxon>Panicinae</taxon>
        <taxon>Panicum</taxon>
        <taxon>Panicum sect. Hiantes</taxon>
    </lineage>
</organism>
<comment type="caution">
    <text evidence="1">The sequence shown here is derived from an EMBL/GenBank/DDBJ whole genome shotgun (WGS) entry which is preliminary data.</text>
</comment>
<sequence>MSRHLVVTLLQRKEAYKRLIRDRFRPLREIAITIEEEELEDEQMDCIKNFHHSLALKLETACNKVVHVLHTCLVPCPSSRETVVYHKICILVTVYAQDRGREDKLC</sequence>
<reference evidence="1" key="1">
    <citation type="submission" date="2020-05" db="EMBL/GenBank/DDBJ databases">
        <title>WGS assembly of Panicum virgatum.</title>
        <authorList>
            <person name="Lovell J.T."/>
            <person name="Jenkins J."/>
            <person name="Shu S."/>
            <person name="Juenger T.E."/>
            <person name="Schmutz J."/>
        </authorList>
    </citation>
    <scope>NUCLEOTIDE SEQUENCE</scope>
    <source>
        <strain evidence="1">AP13</strain>
    </source>
</reference>
<dbReference type="InterPro" id="IPR036815">
    <property type="entry name" value="14-3-3_dom_sf"/>
</dbReference>
<keyword evidence="2" id="KW-1185">Reference proteome</keyword>
<dbReference type="AlphaFoldDB" id="A0A8T0TUK0"/>
<dbReference type="SUPFAM" id="SSF48445">
    <property type="entry name" value="14-3-3 protein"/>
    <property type="match status" value="1"/>
</dbReference>
<dbReference type="Gene3D" id="1.20.190.20">
    <property type="entry name" value="14-3-3 domain"/>
    <property type="match status" value="1"/>
</dbReference>
<name>A0A8T0TUK0_PANVG</name>
<accession>A0A8T0TUK0</accession>
<dbReference type="EMBL" id="CM029042">
    <property type="protein sequence ID" value="KAG2615842.1"/>
    <property type="molecule type" value="Genomic_DNA"/>
</dbReference>
<proteinExistence type="predicted"/>
<dbReference type="Proteomes" id="UP000823388">
    <property type="component" value="Chromosome 3N"/>
</dbReference>
<gene>
    <name evidence="1" type="ORF">PVAP13_3NG052064</name>
</gene>
<evidence type="ECO:0000313" key="2">
    <source>
        <dbReference type="Proteomes" id="UP000823388"/>
    </source>
</evidence>
<protein>
    <submittedName>
        <fullName evidence="1">Uncharacterized protein</fullName>
    </submittedName>
</protein>